<keyword evidence="8" id="KW-1267">Proteomics identification</keyword>
<dbReference type="GO" id="GO:0010436">
    <property type="term" value="F:carotenoid dioxygenase activity"/>
    <property type="evidence" value="ECO:0007669"/>
    <property type="project" value="TreeGrafter"/>
</dbReference>
<comment type="caution">
    <text evidence="6">The sequence shown here is derived from an EMBL/GenBank/DDBJ whole genome shotgun (WGS) entry which is preliminary data.</text>
</comment>
<dbReference type="PANTHER" id="PTHR10543">
    <property type="entry name" value="BETA-CAROTENE DIOXYGENASE"/>
    <property type="match status" value="1"/>
</dbReference>
<evidence type="ECO:0007829" key="8">
    <source>
        <dbReference type="PeptideAtlas" id="A0A498ME89"/>
    </source>
</evidence>
<comment type="cofactor">
    <cofactor evidence="4">
        <name>Fe(2+)</name>
        <dbReference type="ChEBI" id="CHEBI:29033"/>
    </cofactor>
    <text evidence="4">Binds 1 Fe(2+) ion per subunit.</text>
</comment>
<dbReference type="EMBL" id="QBIY01012740">
    <property type="protein sequence ID" value="RXN17624.1"/>
    <property type="molecule type" value="Genomic_DNA"/>
</dbReference>
<feature type="binding site" evidence="4">
    <location>
        <position position="346"/>
    </location>
    <ligand>
        <name>Fe cation</name>
        <dbReference type="ChEBI" id="CHEBI:24875"/>
        <note>catalytic</note>
    </ligand>
</feature>
<dbReference type="Pfam" id="PF03055">
    <property type="entry name" value="RPE65"/>
    <property type="match status" value="1"/>
</dbReference>
<keyword evidence="7" id="KW-1185">Reference proteome</keyword>
<dbReference type="PANTHER" id="PTHR10543:SF86">
    <property type="entry name" value="BETA,BETA-CAROTENE 15,15'-MONOOXYGENASE"/>
    <property type="match status" value="1"/>
</dbReference>
<keyword evidence="2 4" id="KW-0479">Metal-binding</keyword>
<keyword evidence="3 4" id="KW-0408">Iron</keyword>
<proteinExistence type="evidence at protein level"/>
<accession>A0A498ME89</accession>
<dbReference type="GO" id="GO:0046872">
    <property type="term" value="F:metal ion binding"/>
    <property type="evidence" value="ECO:0007669"/>
    <property type="project" value="UniProtKB-KW"/>
</dbReference>
<name>A0A498ME89_LABRO</name>
<protein>
    <submittedName>
        <fullName evidence="6">Beta,beta-carotene 15,15-dioxygenase-like protein</fullName>
    </submittedName>
</protein>
<evidence type="ECO:0000256" key="4">
    <source>
        <dbReference type="PIRSR" id="PIRSR604294-1"/>
    </source>
</evidence>
<dbReference type="STRING" id="84645.A0A498ME89"/>
<evidence type="ECO:0000256" key="5">
    <source>
        <dbReference type="RuleBase" id="RU003799"/>
    </source>
</evidence>
<evidence type="ECO:0000256" key="1">
    <source>
        <dbReference type="ARBA" id="ARBA00006787"/>
    </source>
</evidence>
<dbReference type="Proteomes" id="UP000290572">
    <property type="component" value="Unassembled WGS sequence"/>
</dbReference>
<keyword evidence="6" id="KW-0560">Oxidoreductase</keyword>
<keyword evidence="6" id="KW-0223">Dioxygenase</keyword>
<sequence>MAGTGTAYGDLVGTETAFGVSAYTEADSGTQCAQVLPLGTQQVVLPLWTWWAQELPLGSQRVQELTLGPGTAFGDSAGGAASVDLVGTGTTSGFSVCTGADSGTRCAQVLPLRTQQVVLSLWTWWAWELPVGSQRVQELTLGPSVHRAFSYMMNAIPDFTDNNLINIIRYGEDYYASSEVNYINQIDPMTLETLGRTNYRNHIAINLATAHPHYDEEGNTYNMGTAIMNFGRPKYVIFKVPANATDGEKKQPALRKVEQICSIPFRSTLYPSYFHSFGMTENYIIFVEQAFKLDILKLATAYFRDVNWGSCLKFDRDDITLIHLVNRKTGKTVGTKYYADPFVIFHHINAYEEDGHVVFDLITYQDSNLYDMFYIHNMKQDVDKFIETNKDLSRPICQRFVLPLNIDKETPPDTNLVKLQDTTATAVLKPDGSIYCTPDTIFEGLELPGINYKFNSKKYRYFYGTRVEWSPYPSKIAKVDIATRTHQVWIEEECYPSEPVFVASPGAAEEDDGVILSSVVSFNPQKPPFLVVLDAKSFKEIARATIDTAIHMDLHGFFIHDKSTKMDI</sequence>
<gene>
    <name evidence="6" type="ORF">ROHU_026692</name>
</gene>
<dbReference type="InterPro" id="IPR004294">
    <property type="entry name" value="Carotenoid_Oase"/>
</dbReference>
<reference evidence="6 7" key="1">
    <citation type="submission" date="2018-03" db="EMBL/GenBank/DDBJ databases">
        <title>Draft genome sequence of Rohu Carp (Labeo rohita).</title>
        <authorList>
            <person name="Das P."/>
            <person name="Kushwaha B."/>
            <person name="Joshi C.G."/>
            <person name="Kumar D."/>
            <person name="Nagpure N.S."/>
            <person name="Sahoo L."/>
            <person name="Das S.P."/>
            <person name="Bit A."/>
            <person name="Patnaik S."/>
            <person name="Meher P.K."/>
            <person name="Jayasankar P."/>
            <person name="Koringa P.G."/>
            <person name="Patel N.V."/>
            <person name="Hinsu A.T."/>
            <person name="Kumar R."/>
            <person name="Pandey M."/>
            <person name="Agarwal S."/>
            <person name="Srivastava S."/>
            <person name="Singh M."/>
            <person name="Iquebal M.A."/>
            <person name="Jaiswal S."/>
            <person name="Angadi U.B."/>
            <person name="Kumar N."/>
            <person name="Raza M."/>
            <person name="Shah T.M."/>
            <person name="Rai A."/>
            <person name="Jena J.K."/>
        </authorList>
    </citation>
    <scope>NUCLEOTIDE SEQUENCE [LARGE SCALE GENOMIC DNA]</scope>
    <source>
        <strain evidence="6">DASCIFA01</strain>
        <tissue evidence="6">Testis</tissue>
    </source>
</reference>
<evidence type="ECO:0000313" key="6">
    <source>
        <dbReference type="EMBL" id="RXN17624.1"/>
    </source>
</evidence>
<dbReference type="GO" id="GO:0016121">
    <property type="term" value="P:carotene catabolic process"/>
    <property type="evidence" value="ECO:0007669"/>
    <property type="project" value="TreeGrafter"/>
</dbReference>
<evidence type="ECO:0000256" key="2">
    <source>
        <dbReference type="ARBA" id="ARBA00022723"/>
    </source>
</evidence>
<evidence type="ECO:0000313" key="7">
    <source>
        <dbReference type="Proteomes" id="UP000290572"/>
    </source>
</evidence>
<feature type="binding site" evidence="4">
    <location>
        <position position="275"/>
    </location>
    <ligand>
        <name>Fe cation</name>
        <dbReference type="ChEBI" id="CHEBI:24875"/>
        <note>catalytic</note>
    </ligand>
</feature>
<dbReference type="GO" id="GO:0003834">
    <property type="term" value="F:beta-carotene 15,15'-dioxygenase activity"/>
    <property type="evidence" value="ECO:0007669"/>
    <property type="project" value="TreeGrafter"/>
</dbReference>
<feature type="binding site" evidence="4">
    <location>
        <position position="555"/>
    </location>
    <ligand>
        <name>Fe cation</name>
        <dbReference type="ChEBI" id="CHEBI:24875"/>
        <note>catalytic</note>
    </ligand>
</feature>
<dbReference type="AlphaFoldDB" id="A0A498ME89"/>
<dbReference type="GO" id="GO:0042574">
    <property type="term" value="P:retinal metabolic process"/>
    <property type="evidence" value="ECO:0007669"/>
    <property type="project" value="TreeGrafter"/>
</dbReference>
<comment type="similarity">
    <text evidence="1 5">Belongs to the carotenoid oxygenase family.</text>
</comment>
<organism evidence="6 7">
    <name type="scientific">Labeo rohita</name>
    <name type="common">Indian major carp</name>
    <name type="synonym">Cyprinus rohita</name>
    <dbReference type="NCBI Taxonomy" id="84645"/>
    <lineage>
        <taxon>Eukaryota</taxon>
        <taxon>Metazoa</taxon>
        <taxon>Chordata</taxon>
        <taxon>Craniata</taxon>
        <taxon>Vertebrata</taxon>
        <taxon>Euteleostomi</taxon>
        <taxon>Actinopterygii</taxon>
        <taxon>Neopterygii</taxon>
        <taxon>Teleostei</taxon>
        <taxon>Ostariophysi</taxon>
        <taxon>Cypriniformes</taxon>
        <taxon>Cyprinidae</taxon>
        <taxon>Labeoninae</taxon>
        <taxon>Labeonini</taxon>
        <taxon>Labeo</taxon>
    </lineage>
</organism>
<evidence type="ECO:0000256" key="3">
    <source>
        <dbReference type="ARBA" id="ARBA00023004"/>
    </source>
</evidence>
<feature type="binding site" evidence="4">
    <location>
        <position position="211"/>
    </location>
    <ligand>
        <name>Fe cation</name>
        <dbReference type="ChEBI" id="CHEBI:24875"/>
        <note>catalytic</note>
    </ligand>
</feature>